<dbReference type="Proteomes" id="UP001501303">
    <property type="component" value="Unassembled WGS sequence"/>
</dbReference>
<dbReference type="PANTHER" id="PTHR43682">
    <property type="entry name" value="LACTATE UTILIZATION PROTEIN C"/>
    <property type="match status" value="1"/>
</dbReference>
<dbReference type="InterPro" id="IPR037171">
    <property type="entry name" value="NagB/RpiA_transferase-like"/>
</dbReference>
<dbReference type="EMBL" id="BAAAMJ010000012">
    <property type="protein sequence ID" value="GAA1907283.1"/>
    <property type="molecule type" value="Genomic_DNA"/>
</dbReference>
<sequence>MAAHPRGRGHPVSGSRAEILGRIRRALSDVPRTETPRDTPVPRGYLTSHSPADPVDLLARNLADYRARVHRTDAAGLPALIARLLAERGSASVIAPEGVPAHWLPSAVRRVEDSASLSAHDLDAVDSVVTGCAVAVAETGTLVLDGGPGQGRRRITLIPDHHICVVRVPRQVVDSVPQALRRLSPASPQTWISGPSATSDIELDRVEGVHGPRTLEVVLAGEDKAARQVSDRPGRWNR</sequence>
<comment type="caution">
    <text evidence="3">The sequence shown here is derived from an EMBL/GenBank/DDBJ whole genome shotgun (WGS) entry which is preliminary data.</text>
</comment>
<dbReference type="Gene3D" id="3.40.50.10420">
    <property type="entry name" value="NagB/RpiA/CoA transferase-like"/>
    <property type="match status" value="1"/>
</dbReference>
<evidence type="ECO:0000313" key="4">
    <source>
        <dbReference type="Proteomes" id="UP001501303"/>
    </source>
</evidence>
<keyword evidence="4" id="KW-1185">Reference proteome</keyword>
<dbReference type="SUPFAM" id="SSF100950">
    <property type="entry name" value="NagB/RpiA/CoA transferase-like"/>
    <property type="match status" value="1"/>
</dbReference>
<organism evidence="3 4">
    <name type="scientific">Streptomyces sodiiphilus</name>
    <dbReference type="NCBI Taxonomy" id="226217"/>
    <lineage>
        <taxon>Bacteria</taxon>
        <taxon>Bacillati</taxon>
        <taxon>Actinomycetota</taxon>
        <taxon>Actinomycetes</taxon>
        <taxon>Kitasatosporales</taxon>
        <taxon>Streptomycetaceae</taxon>
        <taxon>Streptomyces</taxon>
    </lineage>
</organism>
<protein>
    <submittedName>
        <fullName evidence="3">LUD domain-containing protein</fullName>
    </submittedName>
</protein>
<evidence type="ECO:0000259" key="2">
    <source>
        <dbReference type="Pfam" id="PF02589"/>
    </source>
</evidence>
<dbReference type="PANTHER" id="PTHR43682:SF1">
    <property type="entry name" value="LACTATE UTILIZATION PROTEIN C"/>
    <property type="match status" value="1"/>
</dbReference>
<gene>
    <name evidence="3" type="ORF">GCM10009716_16530</name>
</gene>
<proteinExistence type="predicted"/>
<feature type="region of interest" description="Disordered" evidence="1">
    <location>
        <begin position="28"/>
        <end position="52"/>
    </location>
</feature>
<reference evidence="3 4" key="1">
    <citation type="journal article" date="2019" name="Int. J. Syst. Evol. Microbiol.">
        <title>The Global Catalogue of Microorganisms (GCM) 10K type strain sequencing project: providing services to taxonomists for standard genome sequencing and annotation.</title>
        <authorList>
            <consortium name="The Broad Institute Genomics Platform"/>
            <consortium name="The Broad Institute Genome Sequencing Center for Infectious Disease"/>
            <person name="Wu L."/>
            <person name="Ma J."/>
        </authorList>
    </citation>
    <scope>NUCLEOTIDE SEQUENCE [LARGE SCALE GENOMIC DNA]</scope>
    <source>
        <strain evidence="3 4">JCM 13581</strain>
    </source>
</reference>
<dbReference type="Pfam" id="PF02589">
    <property type="entry name" value="LUD_dom"/>
    <property type="match status" value="1"/>
</dbReference>
<dbReference type="InterPro" id="IPR003741">
    <property type="entry name" value="LUD_dom"/>
</dbReference>
<accession>A0ABN2NZC6</accession>
<name>A0ABN2NZC6_9ACTN</name>
<dbReference type="InterPro" id="IPR024185">
    <property type="entry name" value="FTHF_cligase-like_sf"/>
</dbReference>
<feature type="domain" description="LUD" evidence="2">
    <location>
        <begin position="121"/>
        <end position="219"/>
    </location>
</feature>
<evidence type="ECO:0000256" key="1">
    <source>
        <dbReference type="SAM" id="MobiDB-lite"/>
    </source>
</evidence>
<evidence type="ECO:0000313" key="3">
    <source>
        <dbReference type="EMBL" id="GAA1907283.1"/>
    </source>
</evidence>